<organism evidence="1">
    <name type="scientific">groundwater metagenome</name>
    <dbReference type="NCBI Taxonomy" id="717931"/>
    <lineage>
        <taxon>unclassified sequences</taxon>
        <taxon>metagenomes</taxon>
        <taxon>ecological metagenomes</taxon>
    </lineage>
</organism>
<gene>
    <name evidence="1" type="ORF">MSIBF_A1150005</name>
</gene>
<accession>A0A098E6P1</accession>
<name>A0A098E6P1_9ZZZZ</name>
<evidence type="ECO:0000313" key="1">
    <source>
        <dbReference type="EMBL" id="CEG11106.1"/>
    </source>
</evidence>
<dbReference type="EMBL" id="CCXY01000019">
    <property type="protein sequence ID" value="CEG11106.1"/>
    <property type="molecule type" value="Genomic_DNA"/>
</dbReference>
<sequence>MNYKFNAAKDVIESDPSDAVVALLLTEKHAKLANVSLPADFEEIKNKAYGNGINAKIKDAEEALKTNDYEGAIGPLSTVKNYAEKINVKIPKKVEEIRKKAYAIGVNAKIADVRQAIADKDYGAAVGGCNVVDLFAGRAGISSPKELNDLRLQSYKLAAEEKLKEANESIKSKDYSDVFGACAGVEIYSKKANIVVPTEVEELRKKGYEIASYSKINEANELLNKGDADGYAALNTAEAYAKKANIQVPAEIENLKPLAHDVFANYKFNAAKETLETDPGDSIVNLSLAEKHAKLANVRLPADFEEIKNKAYTNGITAKIKDAEEAIKTADYEGAIGPLSVIKNYAEKINVKIPEKVEELRKKAYAIGVNAKIADVGQAITDKDYGAAVGGCNVVDLFAGRAGIAAPKELNDLRLQSYKLAAEEKLKEAREAIKSKEYSDAFGACAGVEIYSKKANILVPTEVEELRKKGYEIASYSKINEANELLNKGDADGYTALNTAEAYAKKANIQVPAEIENLKPLAHDVFANYKFNAAKETLETDPGDSIVNLSLSEKHAKLANVRLPADFEEIKNKAYTNGINAKIKDAEEAIKTADYEGAIGPLSVVKNYAEKIKVKIPEKVEELRKKAYAIGVNAKIADVRQAIADKDYGAAVGGCNVVDLFAERAGIAAPKELNNLRLQSYKLAVIEKIREGEAGIKNKEYSEVFGACAGAEIYGKKANVDVKKEFPEINSMWVEGYKLAYYAKLNEAKDMMSQNDSGCYAALKSAEKYAEKAGMRLPDMIIDSLKKDAYRVVINSKESDINKAIKEGNYGDAIAAFNGLTYYTNLSRLSPKEDPNQIKKKVLNLGIESKLKDANESYNIGDFASGLSALSIAEAFANTVGVSADKILEERKKITFAFLNAKVDEINKFLNEGNFDDAITAIRGAERQSARTNIPFPEKLTEISKKVYEMGVDVKIKGANDALSTGNFGDAYVALENAKDFANKTGKNVPEIDVLKKKCFEIGTEEKIKSAKKNIEEKNYEDAIGDIIAAKGYASKAGKAVDVGDLEKQIFKIGIDAQIAEIRKAINSGSYDDATLAYYTLKSYAEKISTNIPPEVDTLMLEVYKLGYKMKDEEAINHATAGEFTEAIGCLKEVAYCAEKAGISLSAKFEEMQKEIYTDGIKAKLKNALDALSNGEYLETLGNLNVAEAYSKESQLNFSQIARDAGFDVKKITFEAYMTGIKKNLEVSRKAADRGERYDALSAAAIVRGYADALEIEEPRELASIFSEVEKKK</sequence>
<protein>
    <submittedName>
        <fullName evidence="1">Uncharacterized protein</fullName>
    </submittedName>
</protein>
<dbReference type="AlphaFoldDB" id="A0A098E6P1"/>
<proteinExistence type="predicted"/>
<reference evidence="1" key="1">
    <citation type="submission" date="2014-09" db="EMBL/GenBank/DDBJ databases">
        <authorList>
            <person name="Probst J Alexander"/>
        </authorList>
    </citation>
    <scope>NUCLEOTIDE SEQUENCE</scope>
</reference>